<gene>
    <name evidence="1" type="ORF">HYPSUDRAFT_1054156</name>
</gene>
<protein>
    <submittedName>
        <fullName evidence="1">Uncharacterized protein</fullName>
    </submittedName>
</protein>
<dbReference type="Proteomes" id="UP000054270">
    <property type="component" value="Unassembled WGS sequence"/>
</dbReference>
<sequence>MAAGTPARRRVIAHCPPPAVLRPASVPPCPHLIGHPALALCAPLGPPRGTPCSSSSSPARILLPWAECAAPHGMCSAQLVLRPCAVTLVRVLTRYAMRCPVYVPHVVLFTHPSPIASERKGRQRAGALVKAVT</sequence>
<evidence type="ECO:0000313" key="1">
    <source>
        <dbReference type="EMBL" id="KJA16906.1"/>
    </source>
</evidence>
<dbReference type="AlphaFoldDB" id="A0A0D2NJY2"/>
<proteinExistence type="predicted"/>
<accession>A0A0D2NJY2</accession>
<name>A0A0D2NJY2_HYPSF</name>
<evidence type="ECO:0000313" key="2">
    <source>
        <dbReference type="Proteomes" id="UP000054270"/>
    </source>
</evidence>
<keyword evidence="2" id="KW-1185">Reference proteome</keyword>
<organism evidence="1 2">
    <name type="scientific">Hypholoma sublateritium (strain FD-334 SS-4)</name>
    <dbReference type="NCBI Taxonomy" id="945553"/>
    <lineage>
        <taxon>Eukaryota</taxon>
        <taxon>Fungi</taxon>
        <taxon>Dikarya</taxon>
        <taxon>Basidiomycota</taxon>
        <taxon>Agaricomycotina</taxon>
        <taxon>Agaricomycetes</taxon>
        <taxon>Agaricomycetidae</taxon>
        <taxon>Agaricales</taxon>
        <taxon>Agaricineae</taxon>
        <taxon>Strophariaceae</taxon>
        <taxon>Hypholoma</taxon>
    </lineage>
</organism>
<reference evidence="2" key="1">
    <citation type="submission" date="2014-04" db="EMBL/GenBank/DDBJ databases">
        <title>Evolutionary Origins and Diversification of the Mycorrhizal Mutualists.</title>
        <authorList>
            <consortium name="DOE Joint Genome Institute"/>
            <consortium name="Mycorrhizal Genomics Consortium"/>
            <person name="Kohler A."/>
            <person name="Kuo A."/>
            <person name="Nagy L.G."/>
            <person name="Floudas D."/>
            <person name="Copeland A."/>
            <person name="Barry K.W."/>
            <person name="Cichocki N."/>
            <person name="Veneault-Fourrey C."/>
            <person name="LaButti K."/>
            <person name="Lindquist E.A."/>
            <person name="Lipzen A."/>
            <person name="Lundell T."/>
            <person name="Morin E."/>
            <person name="Murat C."/>
            <person name="Riley R."/>
            <person name="Ohm R."/>
            <person name="Sun H."/>
            <person name="Tunlid A."/>
            <person name="Henrissat B."/>
            <person name="Grigoriev I.V."/>
            <person name="Hibbett D.S."/>
            <person name="Martin F."/>
        </authorList>
    </citation>
    <scope>NUCLEOTIDE SEQUENCE [LARGE SCALE GENOMIC DNA]</scope>
    <source>
        <strain evidence="2">FD-334 SS-4</strain>
    </source>
</reference>
<dbReference type="EMBL" id="KN817613">
    <property type="protein sequence ID" value="KJA16906.1"/>
    <property type="molecule type" value="Genomic_DNA"/>
</dbReference>